<evidence type="ECO:0000256" key="1">
    <source>
        <dbReference type="SAM" id="MobiDB-lite"/>
    </source>
</evidence>
<protein>
    <submittedName>
        <fullName evidence="4 5">Uncharacterized protein LOC115743774 isoform X1</fullName>
    </submittedName>
</protein>
<dbReference type="InterPro" id="IPR047252">
    <property type="entry name" value="TP53BP1-like"/>
</dbReference>
<evidence type="ECO:0000313" key="6">
    <source>
        <dbReference type="RefSeq" id="XP_048134446.1"/>
    </source>
</evidence>
<organism evidence="3 4">
    <name type="scientific">Rhodamnia argentea</name>
    <dbReference type="NCBI Taxonomy" id="178133"/>
    <lineage>
        <taxon>Eukaryota</taxon>
        <taxon>Viridiplantae</taxon>
        <taxon>Streptophyta</taxon>
        <taxon>Embryophyta</taxon>
        <taxon>Tracheophyta</taxon>
        <taxon>Spermatophyta</taxon>
        <taxon>Magnoliopsida</taxon>
        <taxon>eudicotyledons</taxon>
        <taxon>Gunneridae</taxon>
        <taxon>Pentapetalae</taxon>
        <taxon>rosids</taxon>
        <taxon>malvids</taxon>
        <taxon>Myrtales</taxon>
        <taxon>Myrtaceae</taxon>
        <taxon>Myrtoideae</taxon>
        <taxon>Myrteae</taxon>
        <taxon>Australasian group</taxon>
        <taxon>Rhodamnia</taxon>
    </lineage>
</organism>
<dbReference type="SMART" id="SM00292">
    <property type="entry name" value="BRCT"/>
    <property type="match status" value="1"/>
</dbReference>
<keyword evidence="3" id="KW-1185">Reference proteome</keyword>
<dbReference type="RefSeq" id="XP_048134447.1">
    <property type="nucleotide sequence ID" value="XM_048278490.1"/>
</dbReference>
<dbReference type="InterPro" id="IPR036420">
    <property type="entry name" value="BRCT_dom_sf"/>
</dbReference>
<proteinExistence type="predicted"/>
<feature type="region of interest" description="Disordered" evidence="1">
    <location>
        <begin position="532"/>
        <end position="564"/>
    </location>
</feature>
<name>A0ABM3HCW9_9MYRT</name>
<dbReference type="PROSITE" id="PS50172">
    <property type="entry name" value="BRCT"/>
    <property type="match status" value="1"/>
</dbReference>
<evidence type="ECO:0000313" key="4">
    <source>
        <dbReference type="RefSeq" id="XP_048134444.1"/>
    </source>
</evidence>
<dbReference type="PANTHER" id="PTHR15321:SF3">
    <property type="entry name" value="TP53-BINDING PROTEIN 1"/>
    <property type="match status" value="1"/>
</dbReference>
<dbReference type="RefSeq" id="XP_048134445.1">
    <property type="nucleotide sequence ID" value="XM_048278488.1"/>
</dbReference>
<accession>A0ABM3HCW9</accession>
<dbReference type="Proteomes" id="UP000827889">
    <property type="component" value="Chromosome 5"/>
</dbReference>
<feature type="domain" description="BRCT" evidence="2">
    <location>
        <begin position="788"/>
        <end position="891"/>
    </location>
</feature>
<reference evidence="4 5" key="1">
    <citation type="submission" date="2025-05" db="UniProtKB">
        <authorList>
            <consortium name="RefSeq"/>
        </authorList>
    </citation>
    <scope>IDENTIFICATION</scope>
    <source>
        <tissue evidence="4 5">Leaf</tissue>
    </source>
</reference>
<dbReference type="Gene3D" id="3.40.50.10190">
    <property type="entry name" value="BRCT domain"/>
    <property type="match status" value="2"/>
</dbReference>
<dbReference type="PANTHER" id="PTHR15321">
    <property type="entry name" value="TUMOR SUPPRESSOR P53-BINDING PROTEIN 1"/>
    <property type="match status" value="1"/>
</dbReference>
<dbReference type="InterPro" id="IPR001357">
    <property type="entry name" value="BRCT_dom"/>
</dbReference>
<dbReference type="RefSeq" id="XP_048134444.1">
    <property type="nucleotide sequence ID" value="XM_048278487.1"/>
</dbReference>
<evidence type="ECO:0000259" key="2">
    <source>
        <dbReference type="PROSITE" id="PS50172"/>
    </source>
</evidence>
<evidence type="ECO:0000313" key="5">
    <source>
        <dbReference type="RefSeq" id="XP_048134445.1"/>
    </source>
</evidence>
<dbReference type="GeneID" id="115743774"/>
<dbReference type="RefSeq" id="XP_048134446.1">
    <property type="nucleotide sequence ID" value="XM_048278489.1"/>
</dbReference>
<evidence type="ECO:0000313" key="7">
    <source>
        <dbReference type="RefSeq" id="XP_048134447.1"/>
    </source>
</evidence>
<sequence>MASLGFRHPQFSEDLAWLPDWLQQSQSEYPVAQPLESAALSRENVGEDKRLELSSKDGGGYTGCRLFLSGEDGSPFLSGEDGSPTSYAQSPGKVLHFHLRFSYNSGSQSQCTKSQESNASLAGLQSSKGAQIQRVEIASQPVEKVRARVYGENLRRHLKDADVNAAVELSIAASEAMAIHELVECESALKSIPAAAVVEVALRVKEARLKGSEEVSDSVIKRTEEDLDFDDIAMLDAFEDVGLSSIDYNEQGISDFDISQVKETPSSQIPCDNGSPTEETRIDFNKMNAQSHAHDVLGLDKQPESESLLGYSPYECRKSTFGDKDWGSPNFNVASHVDMLHQPALKESFVLTVEKVGSDMVENALCERQAESFVHNISQCPVEYRQVYLTEERFQSRWLGGWATKDIEVPVELKEKSTRTRSIAKFFVHETSFLSESADTAPDENSVVQIGISTQKAPQLKMAFEGSCDEVNEGITFSQEIVRSSSLLSADPLCSFVPCSISTENHGLHQEPSQNCIEIDGEKFIDLASELGSANPNETSDPKSKADNQNAGVTSEPKEGFQKSARRRLSSLKNYSVILSSNEAKLENGHGRCNLLLFSKCKREITSSYPDTNFTQKYNWRNSVGLKSPKSGYDIPAMVCGEEPVPVTKHPAEKVAFHRSISVQPAKNAAALQVHLLGKRKLLLLSDDKKWRHNMDSHRLAGDCLQKIPLNAANIRQDKNNHVSGRKRVSFSSEVHLQLQVDKSTRGSLHQNSPTGSTTGSWKRLRYCKSQLECRRQGAKHRTSFMAEQPLIFHKMEFFLTGFSTRKEKEIERLIQKHGGEVLLDIPPVNLRGKGSSMVLSEQRPFVISPRKLKTAKFLYGCAIRAFILKVAWITESISAGSLVLPDKYMIVSNQVDAMFIPIGKSLPHSNSGSIFGQVGIMLHGKKSFCNKFSEVIKRGGGVAYKTLQQLVHCLHHGKVSMGIIVTEYESRPSRHLRQCALERKIPILLLMQTMSWIIESLYAGKMLSVLEQHQNLGFWR</sequence>
<dbReference type="Pfam" id="PF00533">
    <property type="entry name" value="BRCT"/>
    <property type="match status" value="1"/>
</dbReference>
<evidence type="ECO:0000313" key="3">
    <source>
        <dbReference type="Proteomes" id="UP000827889"/>
    </source>
</evidence>
<dbReference type="SUPFAM" id="SSF52113">
    <property type="entry name" value="BRCT domain"/>
    <property type="match status" value="1"/>
</dbReference>
<gene>
    <name evidence="4 5 6 7" type="primary">LOC115743774</name>
</gene>